<comment type="caution">
    <text evidence="2">The sequence shown here is derived from an EMBL/GenBank/DDBJ whole genome shotgun (WGS) entry which is preliminary data.</text>
</comment>
<name>A0A9P8FUJ0_AURME</name>
<keyword evidence="3" id="KW-1185">Reference proteome</keyword>
<reference evidence="2" key="1">
    <citation type="journal article" date="2021" name="J Fungi (Basel)">
        <title>Virulence traits and population genomics of the black yeast Aureobasidium melanogenum.</title>
        <authorList>
            <person name="Cernosa A."/>
            <person name="Sun X."/>
            <person name="Gostincar C."/>
            <person name="Fang C."/>
            <person name="Gunde-Cimerman N."/>
            <person name="Song Z."/>
        </authorList>
    </citation>
    <scope>NUCLEOTIDE SEQUENCE</scope>
    <source>
        <strain evidence="2">EXF-9298</strain>
    </source>
</reference>
<evidence type="ECO:0000313" key="3">
    <source>
        <dbReference type="Proteomes" id="UP000729357"/>
    </source>
</evidence>
<evidence type="ECO:0000313" key="2">
    <source>
        <dbReference type="EMBL" id="KAG9981609.1"/>
    </source>
</evidence>
<accession>A0A9P8FUJ0</accession>
<dbReference type="EMBL" id="JAHFXS010000826">
    <property type="protein sequence ID" value="KAG9981609.1"/>
    <property type="molecule type" value="Genomic_DNA"/>
</dbReference>
<feature type="non-terminal residue" evidence="2">
    <location>
        <position position="121"/>
    </location>
</feature>
<protein>
    <submittedName>
        <fullName evidence="2">Uncharacterized protein</fullName>
    </submittedName>
</protein>
<dbReference type="AlphaFoldDB" id="A0A9P8FUJ0"/>
<gene>
    <name evidence="2" type="ORF">KCU98_g7346</name>
</gene>
<evidence type="ECO:0000256" key="1">
    <source>
        <dbReference type="SAM" id="MobiDB-lite"/>
    </source>
</evidence>
<reference evidence="2" key="2">
    <citation type="submission" date="2021-08" db="EMBL/GenBank/DDBJ databases">
        <authorList>
            <person name="Gostincar C."/>
            <person name="Sun X."/>
            <person name="Song Z."/>
            <person name="Gunde-Cimerman N."/>
        </authorList>
    </citation>
    <scope>NUCLEOTIDE SEQUENCE</scope>
    <source>
        <strain evidence="2">EXF-9298</strain>
    </source>
</reference>
<sequence length="121" mass="13076">MSQSTTTPIKQAKAPAAPGGQKDPLHMIEKLETKTKAVNANNVARVANSQLVSADDKLHPLLSLKNGKKLEKFPDTPKALAKLSVITVDAMLSALEADRDGNEMEKREKLRLQIGLKPNPA</sequence>
<proteinExistence type="predicted"/>
<feature type="region of interest" description="Disordered" evidence="1">
    <location>
        <begin position="1"/>
        <end position="23"/>
    </location>
</feature>
<organism evidence="2 3">
    <name type="scientific">Aureobasidium melanogenum</name>
    <name type="common">Aureobasidium pullulans var. melanogenum</name>
    <dbReference type="NCBI Taxonomy" id="46634"/>
    <lineage>
        <taxon>Eukaryota</taxon>
        <taxon>Fungi</taxon>
        <taxon>Dikarya</taxon>
        <taxon>Ascomycota</taxon>
        <taxon>Pezizomycotina</taxon>
        <taxon>Dothideomycetes</taxon>
        <taxon>Dothideomycetidae</taxon>
        <taxon>Dothideales</taxon>
        <taxon>Saccotheciaceae</taxon>
        <taxon>Aureobasidium</taxon>
    </lineage>
</organism>
<dbReference type="Proteomes" id="UP000729357">
    <property type="component" value="Unassembled WGS sequence"/>
</dbReference>